<protein>
    <submittedName>
        <fullName evidence="1">Uncharacterized protein</fullName>
    </submittedName>
</protein>
<dbReference type="Proteomes" id="UP001301216">
    <property type="component" value="Unassembled WGS sequence"/>
</dbReference>
<sequence length="383" mass="44223">MSTERRIIELREIPDTCFFQKLEKGWVHFRRTGNEPGEGAENYCWLEGNYLDAADYQTMLPSAPVILSDVRDAPLIITQKVPLRISAGKVRGKKNPHCDRIIDHLSIFHREWFYMLQNKKRNGTWAESRIELLSDPARSFPLKRPFGFASLNKLSQAKVPVYTSYKTTADFNNAFRAIGAKLDQPLEEKSDLMDWEKPIFTLINVLTEAYFCAYKFSHGISEVGHDIRERLANKHRGKRKTAYQFSSKTITERMVGLEREYNFSLDEKIIIARVTAVNPADFILSDECRRHYYELLIATSGTADGKPVKQITENAVQLLINWHDNIPTDDEGDDIRFLTEIWRLLNQKPLSYNISPMHIRIIAAQLGIPGPWQYLRQQTAVTN</sequence>
<evidence type="ECO:0000313" key="1">
    <source>
        <dbReference type="EMBL" id="MCX2697426.1"/>
    </source>
</evidence>
<dbReference type="EMBL" id="JAPHAV010000004">
    <property type="protein sequence ID" value="MCX2697426.1"/>
    <property type="molecule type" value="Genomic_DNA"/>
</dbReference>
<keyword evidence="2" id="KW-1185">Reference proteome</keyword>
<proteinExistence type="predicted"/>
<reference evidence="1 2" key="1">
    <citation type="submission" date="2022-11" db="EMBL/GenBank/DDBJ databases">
        <title>Brucella sp. YY2X, whole genome shotgun sequencing project.</title>
        <authorList>
            <person name="Yang Y."/>
        </authorList>
    </citation>
    <scope>NUCLEOTIDE SEQUENCE [LARGE SCALE GENOMIC DNA]</scope>
    <source>
        <strain evidence="1 2">YY2X</strain>
    </source>
</reference>
<evidence type="ECO:0000313" key="2">
    <source>
        <dbReference type="Proteomes" id="UP001301216"/>
    </source>
</evidence>
<dbReference type="RefSeq" id="WP_265984946.1">
    <property type="nucleotide sequence ID" value="NZ_JAPHAV010000004.1"/>
</dbReference>
<organism evidence="1 2">
    <name type="scientific">Ochrobactrum chromiisoli</name>
    <dbReference type="NCBI Taxonomy" id="2993941"/>
    <lineage>
        <taxon>Bacteria</taxon>
        <taxon>Pseudomonadati</taxon>
        <taxon>Pseudomonadota</taxon>
        <taxon>Alphaproteobacteria</taxon>
        <taxon>Hyphomicrobiales</taxon>
        <taxon>Brucellaceae</taxon>
        <taxon>Brucella/Ochrobactrum group</taxon>
        <taxon>Ochrobactrum</taxon>
    </lineage>
</organism>
<comment type="caution">
    <text evidence="1">The sequence shown here is derived from an EMBL/GenBank/DDBJ whole genome shotgun (WGS) entry which is preliminary data.</text>
</comment>
<accession>A0ABT3QPA4</accession>
<gene>
    <name evidence="1" type="ORF">OPR82_11710</name>
</gene>
<name>A0ABT3QPA4_9HYPH</name>